<dbReference type="EMBL" id="BAAANT010000027">
    <property type="protein sequence ID" value="GAA2149814.1"/>
    <property type="molecule type" value="Genomic_DNA"/>
</dbReference>
<dbReference type="RefSeq" id="WP_344467561.1">
    <property type="nucleotide sequence ID" value="NZ_BAAANT010000027.1"/>
</dbReference>
<sequence length="215" mass="23195">MLKISIARRRSAPWLAAADLVRKTYARTYEAQVMPDPDRFIVGQLEGNVIACAGLAPGTGGSFFSERYLDAPIDAVLEQRFGVPVDRDRVIEVGALASCCRGSGQEMIKITPVIAWTLGMEYILCTATAGLREALDSAGIDFAPLGDAEPDGLEPGERLAWGSYYEQKPQVGVISLRVLSTLFADATGKYAFLDPEVTLLADCLQHQEVAGRAGR</sequence>
<organism evidence="1 2">
    <name type="scientific">Kitasatospora kazusensis</name>
    <dbReference type="NCBI Taxonomy" id="407974"/>
    <lineage>
        <taxon>Bacteria</taxon>
        <taxon>Bacillati</taxon>
        <taxon>Actinomycetota</taxon>
        <taxon>Actinomycetes</taxon>
        <taxon>Kitasatosporales</taxon>
        <taxon>Streptomycetaceae</taxon>
        <taxon>Kitasatospora</taxon>
    </lineage>
</organism>
<keyword evidence="2" id="KW-1185">Reference proteome</keyword>
<name>A0ABP5LM85_9ACTN</name>
<proteinExistence type="predicted"/>
<dbReference type="Proteomes" id="UP001422759">
    <property type="component" value="Unassembled WGS sequence"/>
</dbReference>
<comment type="caution">
    <text evidence="1">The sequence shown here is derived from an EMBL/GenBank/DDBJ whole genome shotgun (WGS) entry which is preliminary data.</text>
</comment>
<evidence type="ECO:0000313" key="2">
    <source>
        <dbReference type="Proteomes" id="UP001422759"/>
    </source>
</evidence>
<accession>A0ABP5LM85</accession>
<dbReference type="InterPro" id="IPR022050">
    <property type="entry name" value="T_hemolysin"/>
</dbReference>
<evidence type="ECO:0000313" key="1">
    <source>
        <dbReference type="EMBL" id="GAA2149814.1"/>
    </source>
</evidence>
<gene>
    <name evidence="1" type="ORF">GCM10009760_43410</name>
</gene>
<reference evidence="2" key="1">
    <citation type="journal article" date="2019" name="Int. J. Syst. Evol. Microbiol.">
        <title>The Global Catalogue of Microorganisms (GCM) 10K type strain sequencing project: providing services to taxonomists for standard genome sequencing and annotation.</title>
        <authorList>
            <consortium name="The Broad Institute Genomics Platform"/>
            <consortium name="The Broad Institute Genome Sequencing Center for Infectious Disease"/>
            <person name="Wu L."/>
            <person name="Ma J."/>
        </authorList>
    </citation>
    <scope>NUCLEOTIDE SEQUENCE [LARGE SCALE GENOMIC DNA]</scope>
    <source>
        <strain evidence="2">JCM 14560</strain>
    </source>
</reference>
<dbReference type="Pfam" id="PF12261">
    <property type="entry name" value="T_hemolysin"/>
    <property type="match status" value="1"/>
</dbReference>
<protein>
    <submittedName>
        <fullName evidence="1">Thermostable hemolysin</fullName>
    </submittedName>
</protein>